<accession>A0A5M6IDG4</accession>
<dbReference type="SUPFAM" id="SSF55874">
    <property type="entry name" value="ATPase domain of HSP90 chaperone/DNA topoisomerase II/histidine kinase"/>
    <property type="match status" value="1"/>
</dbReference>
<proteinExistence type="predicted"/>
<reference evidence="1 2" key="1">
    <citation type="submission" date="2019-09" db="EMBL/GenBank/DDBJ databases">
        <title>Genome sequence of Roseospira marina, one of the more divergent members of the non-sulfur purple photosynthetic bacterial family, the Rhodospirillaceae.</title>
        <authorList>
            <person name="Meyer T."/>
            <person name="Kyndt J."/>
        </authorList>
    </citation>
    <scope>NUCLEOTIDE SEQUENCE [LARGE SCALE GENOMIC DNA]</scope>
    <source>
        <strain evidence="1 2">DSM 15113</strain>
    </source>
</reference>
<evidence type="ECO:0000313" key="1">
    <source>
        <dbReference type="EMBL" id="KAA5606306.1"/>
    </source>
</evidence>
<comment type="caution">
    <text evidence="1">The sequence shown here is derived from an EMBL/GenBank/DDBJ whole genome shotgun (WGS) entry which is preliminary data.</text>
</comment>
<dbReference type="AlphaFoldDB" id="A0A5M6IDG4"/>
<sequence length="74" mass="7715">MSYDLRTRLNVIRGVSAPAALLAVRLDLVKGIIERHGSALGLTSTVGVGTTVTRLFPADRVLDRGAAPDSSTAP</sequence>
<dbReference type="InterPro" id="IPR036890">
    <property type="entry name" value="HATPase_C_sf"/>
</dbReference>
<dbReference type="RefSeq" id="WP_150061828.1">
    <property type="nucleotide sequence ID" value="NZ_JACHII010000007.1"/>
</dbReference>
<dbReference type="EMBL" id="VWPJ01000005">
    <property type="protein sequence ID" value="KAA5606306.1"/>
    <property type="molecule type" value="Genomic_DNA"/>
</dbReference>
<dbReference type="Proteomes" id="UP000324065">
    <property type="component" value="Unassembled WGS sequence"/>
</dbReference>
<gene>
    <name evidence="1" type="ORF">F1188_07770</name>
</gene>
<name>A0A5M6IDG4_9PROT</name>
<protein>
    <submittedName>
        <fullName evidence="1">Uncharacterized protein</fullName>
    </submittedName>
</protein>
<evidence type="ECO:0000313" key="2">
    <source>
        <dbReference type="Proteomes" id="UP000324065"/>
    </source>
</evidence>
<organism evidence="1 2">
    <name type="scientific">Roseospira marina</name>
    <dbReference type="NCBI Taxonomy" id="140057"/>
    <lineage>
        <taxon>Bacteria</taxon>
        <taxon>Pseudomonadati</taxon>
        <taxon>Pseudomonadota</taxon>
        <taxon>Alphaproteobacteria</taxon>
        <taxon>Rhodospirillales</taxon>
        <taxon>Rhodospirillaceae</taxon>
        <taxon>Roseospira</taxon>
    </lineage>
</organism>
<keyword evidence="2" id="KW-1185">Reference proteome</keyword>